<dbReference type="InterPro" id="IPR036866">
    <property type="entry name" value="RibonucZ/Hydroxyglut_hydro"/>
</dbReference>
<dbReference type="PANTHER" id="PTHR15032:SF4">
    <property type="entry name" value="N-ACYL-PHOSPHATIDYLETHANOLAMINE-HYDROLYZING PHOSPHOLIPASE D"/>
    <property type="match status" value="1"/>
</dbReference>
<dbReference type="SUPFAM" id="SSF56281">
    <property type="entry name" value="Metallo-hydrolase/oxidoreductase"/>
    <property type="match status" value="1"/>
</dbReference>
<name>A0AAW0FF92_9APHY</name>
<dbReference type="Proteomes" id="UP001385951">
    <property type="component" value="Unassembled WGS sequence"/>
</dbReference>
<dbReference type="Pfam" id="PF12706">
    <property type="entry name" value="Lactamase_B_2"/>
    <property type="match status" value="1"/>
</dbReference>
<comment type="caution">
    <text evidence="2">The sequence shown here is derived from an EMBL/GenBank/DDBJ whole genome shotgun (WGS) entry which is preliminary data.</text>
</comment>
<accession>A0AAW0FF92</accession>
<dbReference type="InterPro" id="IPR001279">
    <property type="entry name" value="Metallo-B-lactamas"/>
</dbReference>
<dbReference type="AlphaFoldDB" id="A0AAW0FF92"/>
<dbReference type="EMBL" id="JASBNA010000083">
    <property type="protein sequence ID" value="KAK7677735.1"/>
    <property type="molecule type" value="Genomic_DNA"/>
</dbReference>
<dbReference type="GO" id="GO:0005737">
    <property type="term" value="C:cytoplasm"/>
    <property type="evidence" value="ECO:0007669"/>
    <property type="project" value="TreeGrafter"/>
</dbReference>
<dbReference type="PANTHER" id="PTHR15032">
    <property type="entry name" value="N-ACYL-PHOSPHATIDYLETHANOLAMINE-HYDROLYZING PHOSPHOLIPASE D"/>
    <property type="match status" value="1"/>
</dbReference>
<dbReference type="GO" id="GO:0070290">
    <property type="term" value="F:N-acylphosphatidylethanolamine-specific phospholipase D activity"/>
    <property type="evidence" value="ECO:0007669"/>
    <property type="project" value="TreeGrafter"/>
</dbReference>
<reference evidence="2 3" key="1">
    <citation type="submission" date="2022-09" db="EMBL/GenBank/DDBJ databases">
        <authorList>
            <person name="Palmer J.M."/>
        </authorList>
    </citation>
    <scope>NUCLEOTIDE SEQUENCE [LARGE SCALE GENOMIC DNA]</scope>
    <source>
        <strain evidence="2 3">DSM 7382</strain>
    </source>
</reference>
<dbReference type="GO" id="GO:0070291">
    <property type="term" value="P:N-acylethanolamine metabolic process"/>
    <property type="evidence" value="ECO:0007669"/>
    <property type="project" value="TreeGrafter"/>
</dbReference>
<protein>
    <recommendedName>
        <fullName evidence="1">Metallo-beta-lactamase domain-containing protein</fullName>
    </recommendedName>
</protein>
<gene>
    <name evidence="2" type="ORF">QCA50_019287</name>
</gene>
<evidence type="ECO:0000313" key="2">
    <source>
        <dbReference type="EMBL" id="KAK7677735.1"/>
    </source>
</evidence>
<keyword evidence="3" id="KW-1185">Reference proteome</keyword>
<dbReference type="GO" id="GO:0070292">
    <property type="term" value="P:N-acylphosphatidylethanolamine metabolic process"/>
    <property type="evidence" value="ECO:0007669"/>
    <property type="project" value="TreeGrafter"/>
</dbReference>
<evidence type="ECO:0000313" key="3">
    <source>
        <dbReference type="Proteomes" id="UP001385951"/>
    </source>
</evidence>
<dbReference type="Gene3D" id="3.60.15.10">
    <property type="entry name" value="Ribonuclease Z/Hydroxyacylglutathione hydrolase-like"/>
    <property type="match status" value="1"/>
</dbReference>
<evidence type="ECO:0000259" key="1">
    <source>
        <dbReference type="Pfam" id="PF12706"/>
    </source>
</evidence>
<feature type="domain" description="Metallo-beta-lactamase" evidence="1">
    <location>
        <begin position="86"/>
        <end position="333"/>
    </location>
</feature>
<sequence length="398" mass="44111">MSDSKTQRNGSSFVNPWSSGFSLRQSAEAILKGPLTRSTPFKVDVEPVKTVECDLEVYESEEAKEGVCATWLGHAGFLVQISGHVRIIFDPIFSERASPSTWIGPRRWLAPPCEPYELPEVHFIAISHNHYDHLDIQTLKDIHKRSPSAHFLVPLGVKALLVDELRLPDDQVTEKQWWESISFDIDNTQVNFICTPAQHNSGRGLLDQNHALWCSWVARCSTSTPNVDKEHSGLSLLSLRRMTANIYHAGDTGYTTPSGPCPAFSAIGKRYGPFDLAMVPIWRGASLSILGQMGYRLTAEATHTFLSTLHASPRDAVSLARDVRAQHTLGMHFGTFCGSEDESKEPLVELLDALEADHSRITGSESNGRKSTNLRESWKEMGGFGIIDVGQTITIKSK</sequence>
<proteinExistence type="predicted"/>
<organism evidence="2 3">
    <name type="scientific">Cerrena zonata</name>
    <dbReference type="NCBI Taxonomy" id="2478898"/>
    <lineage>
        <taxon>Eukaryota</taxon>
        <taxon>Fungi</taxon>
        <taxon>Dikarya</taxon>
        <taxon>Basidiomycota</taxon>
        <taxon>Agaricomycotina</taxon>
        <taxon>Agaricomycetes</taxon>
        <taxon>Polyporales</taxon>
        <taxon>Cerrenaceae</taxon>
        <taxon>Cerrena</taxon>
    </lineage>
</organism>